<reference evidence="8 9" key="1">
    <citation type="journal article" date="2014" name="BMC Genomics">
        <title>Adaptive genomic structural variation in the grape powdery mildew pathogen, Erysiphe necator.</title>
        <authorList>
            <person name="Jones L."/>
            <person name="Riaz S."/>
            <person name="Morales-Cruz A."/>
            <person name="Amrine K.C."/>
            <person name="McGuire B."/>
            <person name="Gubler W.D."/>
            <person name="Walker M.A."/>
            <person name="Cantu D."/>
        </authorList>
    </citation>
    <scope>NUCLEOTIDE SEQUENCE [LARGE SCALE GENOMIC DNA]</scope>
    <source>
        <strain evidence="9">c</strain>
    </source>
</reference>
<dbReference type="GO" id="GO:0000981">
    <property type="term" value="F:DNA-binding transcription factor activity, RNA polymerase II-specific"/>
    <property type="evidence" value="ECO:0007669"/>
    <property type="project" value="TreeGrafter"/>
</dbReference>
<dbReference type="FunFam" id="1.10.10.60:FF:000355">
    <property type="entry name" value="Transcription factor MYB124"/>
    <property type="match status" value="1"/>
</dbReference>
<evidence type="ECO:0000256" key="5">
    <source>
        <dbReference type="SAM" id="MobiDB-lite"/>
    </source>
</evidence>
<evidence type="ECO:0000259" key="6">
    <source>
        <dbReference type="PROSITE" id="PS50090"/>
    </source>
</evidence>
<dbReference type="GO" id="GO:1902584">
    <property type="term" value="P:positive regulation of response to water deprivation"/>
    <property type="evidence" value="ECO:0007669"/>
    <property type="project" value="UniProtKB-ARBA"/>
</dbReference>
<feature type="domain" description="Myb-like" evidence="6">
    <location>
        <begin position="1"/>
        <end position="52"/>
    </location>
</feature>
<protein>
    <submittedName>
        <fullName evidence="8">Putative myb-like dna-binding domain-containing protein</fullName>
    </submittedName>
</protein>
<dbReference type="GO" id="GO:1901002">
    <property type="term" value="P:positive regulation of response to salt stress"/>
    <property type="evidence" value="ECO:0007669"/>
    <property type="project" value="UniProtKB-ARBA"/>
</dbReference>
<feature type="region of interest" description="Disordered" evidence="5">
    <location>
        <begin position="303"/>
        <end position="330"/>
    </location>
</feature>
<dbReference type="GO" id="GO:0032875">
    <property type="term" value="P:regulation of DNA endoreduplication"/>
    <property type="evidence" value="ECO:0007669"/>
    <property type="project" value="UniProtKB-ARBA"/>
</dbReference>
<evidence type="ECO:0000256" key="3">
    <source>
        <dbReference type="ARBA" id="ARBA00023125"/>
    </source>
</evidence>
<dbReference type="SUPFAM" id="SSF46689">
    <property type="entry name" value="Homeodomain-like"/>
    <property type="match status" value="1"/>
</dbReference>
<name>A0A0B1P9Q7_UNCNE</name>
<organism evidence="8 9">
    <name type="scientific">Uncinula necator</name>
    <name type="common">Grape powdery mildew</name>
    <dbReference type="NCBI Taxonomy" id="52586"/>
    <lineage>
        <taxon>Eukaryota</taxon>
        <taxon>Fungi</taxon>
        <taxon>Dikarya</taxon>
        <taxon>Ascomycota</taxon>
        <taxon>Pezizomycotina</taxon>
        <taxon>Leotiomycetes</taxon>
        <taxon>Erysiphales</taxon>
        <taxon>Erysiphaceae</taxon>
        <taxon>Erysiphe</taxon>
    </lineage>
</organism>
<feature type="domain" description="HTH myb-type" evidence="7">
    <location>
        <begin position="57"/>
        <end position="107"/>
    </location>
</feature>
<feature type="compositionally biased region" description="Polar residues" evidence="5">
    <location>
        <begin position="121"/>
        <end position="131"/>
    </location>
</feature>
<dbReference type="GO" id="GO:1902806">
    <property type="term" value="P:regulation of cell cycle G1/S phase transition"/>
    <property type="evidence" value="ECO:0007669"/>
    <property type="project" value="UniProtKB-ARBA"/>
</dbReference>
<dbReference type="GO" id="GO:2000037">
    <property type="term" value="P:regulation of stomatal complex patterning"/>
    <property type="evidence" value="ECO:0007669"/>
    <property type="project" value="UniProtKB-ARBA"/>
</dbReference>
<dbReference type="PROSITE" id="PS50090">
    <property type="entry name" value="MYB_LIKE"/>
    <property type="match status" value="2"/>
</dbReference>
<dbReference type="AlphaFoldDB" id="A0A0B1P9Q7"/>
<keyword evidence="9" id="KW-1185">Reference proteome</keyword>
<evidence type="ECO:0000313" key="8">
    <source>
        <dbReference type="EMBL" id="KHJ34983.1"/>
    </source>
</evidence>
<keyword evidence="2" id="KW-0677">Repeat</keyword>
<dbReference type="GO" id="GO:0050891">
    <property type="term" value="P:multicellular organismal-level water homeostasis"/>
    <property type="evidence" value="ECO:0007669"/>
    <property type="project" value="UniProtKB-ARBA"/>
</dbReference>
<evidence type="ECO:0000256" key="1">
    <source>
        <dbReference type="ARBA" id="ARBA00004123"/>
    </source>
</evidence>
<dbReference type="CDD" id="cd00167">
    <property type="entry name" value="SANT"/>
    <property type="match status" value="2"/>
</dbReference>
<dbReference type="InterPro" id="IPR050560">
    <property type="entry name" value="MYB_TF"/>
</dbReference>
<dbReference type="GO" id="GO:0005634">
    <property type="term" value="C:nucleus"/>
    <property type="evidence" value="ECO:0007669"/>
    <property type="project" value="UniProtKB-SubCell"/>
</dbReference>
<dbReference type="PANTHER" id="PTHR45614:SF25">
    <property type="entry name" value="MYB PROTEIN"/>
    <property type="match status" value="1"/>
</dbReference>
<dbReference type="OMA" id="PIMPATH"/>
<feature type="compositionally biased region" description="Polar residues" evidence="5">
    <location>
        <begin position="139"/>
        <end position="158"/>
    </location>
</feature>
<feature type="compositionally biased region" description="Polar residues" evidence="5">
    <location>
        <begin position="194"/>
        <end position="210"/>
    </location>
</feature>
<dbReference type="GO" id="GO:0045944">
    <property type="term" value="P:positive regulation of transcription by RNA polymerase II"/>
    <property type="evidence" value="ECO:0007669"/>
    <property type="project" value="TreeGrafter"/>
</dbReference>
<proteinExistence type="predicted"/>
<evidence type="ECO:0000256" key="2">
    <source>
        <dbReference type="ARBA" id="ARBA00022737"/>
    </source>
</evidence>
<accession>A0A0B1P9Q7</accession>
<sequence length="330" mass="37158">MTSHRRGPWSQAEDAYLCQLVQTQGALNWVRIAQLIGSRSPKQCRERYHQNLKPTLNHDPISPEEGAQIERMVSEMGKRWAEIARRLHGRSDNAVKNWWNGSMNRRRRLVLRSKISANAPIQSQISPQTSHFEMDKGHSQNFSHSQTSHTLYSGSYPSHQPMDRIMSSPTVSEASRAESVDRTPSLVSDAGSALSYSPQSGNSSSIELPPLMNQSRNIRKLSIPFSSSHLNQNSPGSNGNSFQFTQLHHPNNINIQSLGPIMPATHRHDEQRYGNNTTSILLSQVSKDSPFQVRIDPSVRLPPLRPRHQVAPTNQNFQRDSRMHLSSVLG</sequence>
<dbReference type="GO" id="GO:0033993">
    <property type="term" value="P:response to lipid"/>
    <property type="evidence" value="ECO:0007669"/>
    <property type="project" value="UniProtKB-ARBA"/>
</dbReference>
<evidence type="ECO:0000256" key="4">
    <source>
        <dbReference type="ARBA" id="ARBA00023242"/>
    </source>
</evidence>
<dbReference type="InterPro" id="IPR017930">
    <property type="entry name" value="Myb_dom"/>
</dbReference>
<dbReference type="PROSITE" id="PS51294">
    <property type="entry name" value="HTH_MYB"/>
    <property type="match status" value="2"/>
</dbReference>
<evidence type="ECO:0000313" key="9">
    <source>
        <dbReference type="Proteomes" id="UP000030854"/>
    </source>
</evidence>
<gene>
    <name evidence="8" type="ORF">EV44_g2178</name>
</gene>
<feature type="domain" description="HTH myb-type" evidence="7">
    <location>
        <begin position="1"/>
        <end position="56"/>
    </location>
</feature>
<dbReference type="Pfam" id="PF13921">
    <property type="entry name" value="Myb_DNA-bind_6"/>
    <property type="match status" value="1"/>
</dbReference>
<evidence type="ECO:0000259" key="7">
    <source>
        <dbReference type="PROSITE" id="PS51294"/>
    </source>
</evidence>
<dbReference type="PANTHER" id="PTHR45614">
    <property type="entry name" value="MYB PROTEIN-RELATED"/>
    <property type="match status" value="1"/>
</dbReference>
<keyword evidence="4" id="KW-0539">Nucleus</keyword>
<keyword evidence="3 8" id="KW-0238">DNA-binding</keyword>
<feature type="region of interest" description="Disordered" evidence="5">
    <location>
        <begin position="121"/>
        <end position="210"/>
    </location>
</feature>
<dbReference type="EMBL" id="JNVN01000591">
    <property type="protein sequence ID" value="KHJ34983.1"/>
    <property type="molecule type" value="Genomic_DNA"/>
</dbReference>
<feature type="domain" description="Myb-like" evidence="6">
    <location>
        <begin position="53"/>
        <end position="103"/>
    </location>
</feature>
<dbReference type="SMART" id="SM00717">
    <property type="entry name" value="SANT"/>
    <property type="match status" value="2"/>
</dbReference>
<comment type="subcellular location">
    <subcellularLocation>
        <location evidence="1">Nucleus</location>
    </subcellularLocation>
</comment>
<dbReference type="InterPro" id="IPR001005">
    <property type="entry name" value="SANT/Myb"/>
</dbReference>
<dbReference type="STRING" id="52586.A0A0B1P9Q7"/>
<dbReference type="Proteomes" id="UP000030854">
    <property type="component" value="Unassembled WGS sequence"/>
</dbReference>
<dbReference type="GO" id="GO:0000278">
    <property type="term" value="P:mitotic cell cycle"/>
    <property type="evidence" value="ECO:0007669"/>
    <property type="project" value="TreeGrafter"/>
</dbReference>
<dbReference type="Gene3D" id="1.10.10.60">
    <property type="entry name" value="Homeodomain-like"/>
    <property type="match status" value="2"/>
</dbReference>
<comment type="caution">
    <text evidence="8">The sequence shown here is derived from an EMBL/GenBank/DDBJ whole genome shotgun (WGS) entry which is preliminary data.</text>
</comment>
<dbReference type="HOGENOM" id="CLU_046302_2_0_1"/>
<dbReference type="InterPro" id="IPR009057">
    <property type="entry name" value="Homeodomain-like_sf"/>
</dbReference>
<dbReference type="GO" id="GO:0000978">
    <property type="term" value="F:RNA polymerase II cis-regulatory region sequence-specific DNA binding"/>
    <property type="evidence" value="ECO:0007669"/>
    <property type="project" value="TreeGrafter"/>
</dbReference>